<dbReference type="Proteomes" id="UP000528734">
    <property type="component" value="Unassembled WGS sequence"/>
</dbReference>
<feature type="transmembrane region" description="Helical" evidence="2">
    <location>
        <begin position="159"/>
        <end position="190"/>
    </location>
</feature>
<dbReference type="RefSeq" id="WP_210265190.1">
    <property type="nucleotide sequence ID" value="NZ_JAAVLW010000019.1"/>
</dbReference>
<keyword evidence="2" id="KW-0812">Transmembrane</keyword>
<evidence type="ECO:0008006" key="5">
    <source>
        <dbReference type="Google" id="ProtNLM"/>
    </source>
</evidence>
<dbReference type="EMBL" id="JAAVLW010000019">
    <property type="protein sequence ID" value="NOJ50863.1"/>
    <property type="molecule type" value="Genomic_DNA"/>
</dbReference>
<evidence type="ECO:0000256" key="1">
    <source>
        <dbReference type="SAM" id="MobiDB-lite"/>
    </source>
</evidence>
<reference evidence="3 4" key="1">
    <citation type="submission" date="2020-03" db="EMBL/GenBank/DDBJ databases">
        <title>Bradyrhizobium diversity isolated from nodules of Muelleranthus trifoliolatus.</title>
        <authorList>
            <person name="Klepa M."/>
            <person name="Helene L."/>
            <person name="Hungria M."/>
        </authorList>
    </citation>
    <scope>NUCLEOTIDE SEQUENCE [LARGE SCALE GENOMIC DNA]</scope>
    <source>
        <strain evidence="3 4">WSM 1744</strain>
    </source>
</reference>
<protein>
    <recommendedName>
        <fullName evidence="5">Glycosyltransferase RgtA/B/C/D-like domain-containing protein</fullName>
    </recommendedName>
</protein>
<gene>
    <name evidence="3" type="ORF">HCN50_32370</name>
</gene>
<evidence type="ECO:0000256" key="2">
    <source>
        <dbReference type="SAM" id="Phobius"/>
    </source>
</evidence>
<organism evidence="3 4">
    <name type="scientific">Bradyrhizobium archetypum</name>
    <dbReference type="NCBI Taxonomy" id="2721160"/>
    <lineage>
        <taxon>Bacteria</taxon>
        <taxon>Pseudomonadati</taxon>
        <taxon>Pseudomonadota</taxon>
        <taxon>Alphaproteobacteria</taxon>
        <taxon>Hyphomicrobiales</taxon>
        <taxon>Nitrobacteraceae</taxon>
        <taxon>Bradyrhizobium</taxon>
    </lineage>
</organism>
<evidence type="ECO:0000313" key="3">
    <source>
        <dbReference type="EMBL" id="NOJ50863.1"/>
    </source>
</evidence>
<keyword evidence="4" id="KW-1185">Reference proteome</keyword>
<sequence>MLDQILLSLSAVTTAILFAWLLYYSSYGLDLDDEGFYLNSIANPFAYTINVPPSLFGFVYHWPYQWVGGDIAVLRMANATLTMSLGWILSFLVIRRLWTADWPDAAVLSAGIASLALVDFHWWMPTPSYYSLAFQSLLMVMIGLLLADGLGRICQVLGWILVGVGGWCCFMAKPTTAAAIALVVVLYVVVLRRKSLLPMLGAALVALALLIVTAYLVDGGITGLVTRMVNSAEIEILLGAGHEVSLMFRIDGLATSRSQLAIAVLLAIALILSILMGATHKLLLSLALAAVLIVTIAIALLGTDPISIESSTLFLVPAFTCLGAMFYREGLVLRTQAPTSIALALTFLVLPHLFALGSNLNYWYLGSRQALFWMLAVVAFLSPLAQRSVATLMPLAVLAQLLAASVINGGFLNPHRQVKDLRAYTAVMALPGGGKLVLSQSFHDYLATARAQARAAGLAVGTPVVDLSGHSPGLLYVLETRALGLPWLIGTFPSGNVAFGNRFGLPWLLGGYPGTNAAAMEALRVENCADLAKAWVLIEPDGPRHLDQASVMASFGAGQADYVAAATFEPPVFDVDYSNPAKQFLLKPVRPAALAEQSCRDARRQRPDSQKGSQW</sequence>
<feature type="transmembrane region" description="Helical" evidence="2">
    <location>
        <begin position="370"/>
        <end position="386"/>
    </location>
</feature>
<feature type="region of interest" description="Disordered" evidence="1">
    <location>
        <begin position="596"/>
        <end position="615"/>
    </location>
</feature>
<feature type="transmembrane region" description="Helical" evidence="2">
    <location>
        <begin position="196"/>
        <end position="217"/>
    </location>
</feature>
<feature type="transmembrane region" description="Helical" evidence="2">
    <location>
        <begin position="72"/>
        <end position="93"/>
    </location>
</feature>
<feature type="transmembrane region" description="Helical" evidence="2">
    <location>
        <begin position="339"/>
        <end position="358"/>
    </location>
</feature>
<name>A0A7Y4M5F8_9BRAD</name>
<keyword evidence="2" id="KW-1133">Transmembrane helix</keyword>
<keyword evidence="2" id="KW-0472">Membrane</keyword>
<feature type="transmembrane region" description="Helical" evidence="2">
    <location>
        <begin position="308"/>
        <end position="327"/>
    </location>
</feature>
<proteinExistence type="predicted"/>
<accession>A0A7Y4M5F8</accession>
<feature type="transmembrane region" description="Helical" evidence="2">
    <location>
        <begin position="392"/>
        <end position="412"/>
    </location>
</feature>
<feature type="compositionally biased region" description="Basic and acidic residues" evidence="1">
    <location>
        <begin position="598"/>
        <end position="609"/>
    </location>
</feature>
<feature type="transmembrane region" description="Helical" evidence="2">
    <location>
        <begin position="6"/>
        <end position="24"/>
    </location>
</feature>
<dbReference type="AlphaFoldDB" id="A0A7Y4M5F8"/>
<evidence type="ECO:0000313" key="4">
    <source>
        <dbReference type="Proteomes" id="UP000528734"/>
    </source>
</evidence>
<feature type="transmembrane region" description="Helical" evidence="2">
    <location>
        <begin position="258"/>
        <end position="276"/>
    </location>
</feature>
<feature type="transmembrane region" description="Helical" evidence="2">
    <location>
        <begin position="282"/>
        <end position="301"/>
    </location>
</feature>
<feature type="transmembrane region" description="Helical" evidence="2">
    <location>
        <begin position="105"/>
        <end position="123"/>
    </location>
</feature>
<comment type="caution">
    <text evidence="3">The sequence shown here is derived from an EMBL/GenBank/DDBJ whole genome shotgun (WGS) entry which is preliminary data.</text>
</comment>